<dbReference type="Proteomes" id="UP000229896">
    <property type="component" value="Unassembled WGS sequence"/>
</dbReference>
<name>A0A2M6YCI5_9BACT</name>
<dbReference type="EMBL" id="PEXI01000042">
    <property type="protein sequence ID" value="PIU24401.1"/>
    <property type="molecule type" value="Genomic_DNA"/>
</dbReference>
<proteinExistence type="predicted"/>
<reference evidence="2" key="1">
    <citation type="submission" date="2017-09" db="EMBL/GenBank/DDBJ databases">
        <title>Depth-based differentiation of microbial function through sediment-hosted aquifers and enrichment of novel symbionts in the deep terrestrial subsurface.</title>
        <authorList>
            <person name="Probst A.J."/>
            <person name="Ladd B."/>
            <person name="Jarett J.K."/>
            <person name="Geller-Mcgrath D.E."/>
            <person name="Sieber C.M.K."/>
            <person name="Emerson J.B."/>
            <person name="Anantharaman K."/>
            <person name="Thomas B.C."/>
            <person name="Malmstrom R."/>
            <person name="Stieglmeier M."/>
            <person name="Klingl A."/>
            <person name="Woyke T."/>
            <person name="Ryan C.M."/>
            <person name="Banfield J.F."/>
        </authorList>
    </citation>
    <scope>NUCLEOTIDE SEQUENCE [LARGE SCALE GENOMIC DNA]</scope>
</reference>
<accession>A0A2M6YCI5</accession>
<evidence type="ECO:0000313" key="1">
    <source>
        <dbReference type="EMBL" id="PIU24401.1"/>
    </source>
</evidence>
<evidence type="ECO:0000313" key="2">
    <source>
        <dbReference type="Proteomes" id="UP000229896"/>
    </source>
</evidence>
<organism evidence="1 2">
    <name type="scientific">Candidatus Berkelbacteria bacterium CG08_land_8_20_14_0_20_39_8</name>
    <dbReference type="NCBI Taxonomy" id="1974511"/>
    <lineage>
        <taxon>Bacteria</taxon>
        <taxon>Candidatus Berkelbacteria</taxon>
    </lineage>
</organism>
<dbReference type="AlphaFoldDB" id="A0A2M6YCI5"/>
<sequence>MEKGISSIGQEAELVAESFEYGGGLSTELVRALVPKEGEGEKEYLERANKMLSSPKKAHLISGEIRDFFSKISYSENFDPNELYYFLVFAFTKTKPNEQNEYVGKYAETVKNPEKIRRAIVNNIKFISVINQISLGTKYDSIPMIDSWYAIPKEVRDNFQ</sequence>
<protein>
    <submittedName>
        <fullName evidence="1">Uncharacterized protein</fullName>
    </submittedName>
</protein>
<gene>
    <name evidence="1" type="ORF">COT12_01245</name>
</gene>
<comment type="caution">
    <text evidence="1">The sequence shown here is derived from an EMBL/GenBank/DDBJ whole genome shotgun (WGS) entry which is preliminary data.</text>
</comment>